<dbReference type="Proteomes" id="UP001430953">
    <property type="component" value="Unassembled WGS sequence"/>
</dbReference>
<protein>
    <submittedName>
        <fullName evidence="2">Uncharacterized protein</fullName>
    </submittedName>
</protein>
<dbReference type="EMBL" id="JADYXP020000003">
    <property type="protein sequence ID" value="KAL0129109.1"/>
    <property type="molecule type" value="Genomic_DNA"/>
</dbReference>
<accession>A0AAW2GNY4</accession>
<sequence length="142" mass="15360">MELTDGSRKEPRIRKLVAGPFSVVAVSSGSTRSVQRVSIAIRDAASVGSIYVAKRARASSGQSLTDTTHLRPSYRSAAGGFTRPPPSVSSTTLSSRPRGGRGERDEAARREREPIMRLYDSALSQHRHASYAHRTAAVLDLI</sequence>
<name>A0AAW2GNY4_9HYME</name>
<comment type="caution">
    <text evidence="2">The sequence shown here is derived from an EMBL/GenBank/DDBJ whole genome shotgun (WGS) entry which is preliminary data.</text>
</comment>
<feature type="compositionally biased region" description="Low complexity" evidence="1">
    <location>
        <begin position="88"/>
        <end position="97"/>
    </location>
</feature>
<proteinExistence type="predicted"/>
<feature type="region of interest" description="Disordered" evidence="1">
    <location>
        <begin position="61"/>
        <end position="112"/>
    </location>
</feature>
<evidence type="ECO:0000256" key="1">
    <source>
        <dbReference type="SAM" id="MobiDB-lite"/>
    </source>
</evidence>
<gene>
    <name evidence="2" type="ORF">PUN28_004064</name>
</gene>
<reference evidence="2 3" key="1">
    <citation type="submission" date="2023-03" db="EMBL/GenBank/DDBJ databases">
        <title>High recombination rates correlate with genetic variation in Cardiocondyla obscurior ants.</title>
        <authorList>
            <person name="Errbii M."/>
        </authorList>
    </citation>
    <scope>NUCLEOTIDE SEQUENCE [LARGE SCALE GENOMIC DNA]</scope>
    <source>
        <strain evidence="2">Alpha-2009</strain>
        <tissue evidence="2">Whole body</tissue>
    </source>
</reference>
<dbReference type="AlphaFoldDB" id="A0AAW2GNY4"/>
<evidence type="ECO:0000313" key="3">
    <source>
        <dbReference type="Proteomes" id="UP001430953"/>
    </source>
</evidence>
<evidence type="ECO:0000313" key="2">
    <source>
        <dbReference type="EMBL" id="KAL0129109.1"/>
    </source>
</evidence>
<organism evidence="2 3">
    <name type="scientific">Cardiocondyla obscurior</name>
    <dbReference type="NCBI Taxonomy" id="286306"/>
    <lineage>
        <taxon>Eukaryota</taxon>
        <taxon>Metazoa</taxon>
        <taxon>Ecdysozoa</taxon>
        <taxon>Arthropoda</taxon>
        <taxon>Hexapoda</taxon>
        <taxon>Insecta</taxon>
        <taxon>Pterygota</taxon>
        <taxon>Neoptera</taxon>
        <taxon>Endopterygota</taxon>
        <taxon>Hymenoptera</taxon>
        <taxon>Apocrita</taxon>
        <taxon>Aculeata</taxon>
        <taxon>Formicoidea</taxon>
        <taxon>Formicidae</taxon>
        <taxon>Myrmicinae</taxon>
        <taxon>Cardiocondyla</taxon>
    </lineage>
</organism>
<keyword evidence="3" id="KW-1185">Reference proteome</keyword>
<feature type="compositionally biased region" description="Basic and acidic residues" evidence="1">
    <location>
        <begin position="100"/>
        <end position="112"/>
    </location>
</feature>